<feature type="region of interest" description="Disordered" evidence="5">
    <location>
        <begin position="602"/>
        <end position="631"/>
    </location>
</feature>
<accession>A0ABP1R7K4</accession>
<organism evidence="7 8">
    <name type="scientific">Orchesella dallaii</name>
    <dbReference type="NCBI Taxonomy" id="48710"/>
    <lineage>
        <taxon>Eukaryota</taxon>
        <taxon>Metazoa</taxon>
        <taxon>Ecdysozoa</taxon>
        <taxon>Arthropoda</taxon>
        <taxon>Hexapoda</taxon>
        <taxon>Collembola</taxon>
        <taxon>Entomobryomorpha</taxon>
        <taxon>Entomobryoidea</taxon>
        <taxon>Orchesellidae</taxon>
        <taxon>Orchesellinae</taxon>
        <taxon>Orchesella</taxon>
    </lineage>
</organism>
<feature type="domain" description="AB hydrolase-1" evidence="6">
    <location>
        <begin position="384"/>
        <end position="441"/>
    </location>
</feature>
<keyword evidence="8" id="KW-1185">Reference proteome</keyword>
<name>A0ABP1R7K4_9HEXA</name>
<evidence type="ECO:0000256" key="3">
    <source>
        <dbReference type="ARBA" id="ARBA00020148"/>
    </source>
</evidence>
<protein>
    <recommendedName>
        <fullName evidence="3">Maspardin</fullName>
    </recommendedName>
</protein>
<dbReference type="InterPro" id="IPR029058">
    <property type="entry name" value="AB_hydrolase_fold"/>
</dbReference>
<dbReference type="EMBL" id="CAXLJM020000066">
    <property type="protein sequence ID" value="CAL8121966.1"/>
    <property type="molecule type" value="Genomic_DNA"/>
</dbReference>
<dbReference type="PANTHER" id="PTHR15913">
    <property type="entry name" value="ACID CLUSTER PROTEIN 33"/>
    <property type="match status" value="1"/>
</dbReference>
<dbReference type="Proteomes" id="UP001642540">
    <property type="component" value="Unassembled WGS sequence"/>
</dbReference>
<proteinExistence type="inferred from homology"/>
<evidence type="ECO:0000256" key="2">
    <source>
        <dbReference type="ARBA" id="ARBA00008645"/>
    </source>
</evidence>
<gene>
    <name evidence="7" type="ORF">ODALV1_LOCUS19614</name>
</gene>
<evidence type="ECO:0000256" key="5">
    <source>
        <dbReference type="SAM" id="MobiDB-lite"/>
    </source>
</evidence>
<comment type="caution">
    <text evidence="7">The sequence shown here is derived from an EMBL/GenBank/DDBJ whole genome shotgun (WGS) entry which is preliminary data.</text>
</comment>
<reference evidence="7 8" key="1">
    <citation type="submission" date="2024-08" db="EMBL/GenBank/DDBJ databases">
        <authorList>
            <person name="Cucini C."/>
            <person name="Frati F."/>
        </authorList>
    </citation>
    <scope>NUCLEOTIDE SEQUENCE [LARGE SCALE GENOMIC DNA]</scope>
</reference>
<feature type="region of interest" description="Disordered" evidence="5">
    <location>
        <begin position="254"/>
        <end position="287"/>
    </location>
</feature>
<evidence type="ECO:0000256" key="4">
    <source>
        <dbReference type="ARBA" id="ARBA00022490"/>
    </source>
</evidence>
<feature type="compositionally biased region" description="Basic and acidic residues" evidence="5">
    <location>
        <begin position="61"/>
        <end position="70"/>
    </location>
</feature>
<keyword evidence="4" id="KW-0963">Cytoplasm</keyword>
<dbReference type="Gene3D" id="3.40.50.1820">
    <property type="entry name" value="alpha/beta hydrolase"/>
    <property type="match status" value="1"/>
</dbReference>
<comment type="similarity">
    <text evidence="2">Belongs to the AB hydrolase superfamily.</text>
</comment>
<dbReference type="InterPro" id="IPR000073">
    <property type="entry name" value="AB_hydrolase_1"/>
</dbReference>
<sequence>MNGKDIYISADESSSISASSSVSANKVVHVQCTVPLPSTCSHSFSCKYKKVYGKSSTLDNESVRDDKKVLESTPELNHSQSSEEHQTSEEEDSDDCETLVNVVEGGDDDERESELGESINSRNLAGEPYFQEENDAEKEDYVSFDDSPKSLDPYISIQEEIPFPRRHSYSYSLYNPAIRKRKRSVDQHLLKGATTTNKGGISIDCEQENNRRSSNFSVSHFYPDPYSIVFSRYLDDLGSLSSYSSSAGSEATEYLPLSEDTPLSSPVKGAVSKKEERKTASGGSIQRRSNETFYDNMNFASALSTSEEYQSFTSSVPLKRICVEADGSKEWKVYDAGPRSVRTPLLCIGPACSSAEVFFRQLLNLTARGYRVMSVESPVYWSVEDWCKGLKKLLDTMNLDKVHIFGASLGGFLAQKFAEYTYHYSRVASLILCNTFLDTSIFDYHDSAMIFWMLPSVILKKLIIENITAARIMDLDIAHAIEFMIERLNNLTQQELASRMTLNCVNCHVDTFKLKQIKMTIVDVFDESALSNQAREDLYRHYTDAKLAHLKSGGNFPYLSRSDEVNLHIMVHLRSFNGTKHAAQLEEVTAIPPTVATNTMRASQGNAKKNAEDVLGLTDPPPIPASSYEDKTFKEEAASALGLPVS</sequence>
<feature type="region of interest" description="Disordered" evidence="5">
    <location>
        <begin position="55"/>
        <end position="128"/>
    </location>
</feature>
<dbReference type="Pfam" id="PF00561">
    <property type="entry name" value="Abhydrolase_1"/>
    <property type="match status" value="1"/>
</dbReference>
<dbReference type="SUPFAM" id="SSF53474">
    <property type="entry name" value="alpha/beta-Hydrolases"/>
    <property type="match status" value="1"/>
</dbReference>
<evidence type="ECO:0000313" key="8">
    <source>
        <dbReference type="Proteomes" id="UP001642540"/>
    </source>
</evidence>
<evidence type="ECO:0000256" key="1">
    <source>
        <dbReference type="ARBA" id="ARBA00004496"/>
    </source>
</evidence>
<dbReference type="PANTHER" id="PTHR15913:SF0">
    <property type="entry name" value="MASPARDIN"/>
    <property type="match status" value="1"/>
</dbReference>
<evidence type="ECO:0000259" key="6">
    <source>
        <dbReference type="Pfam" id="PF00561"/>
    </source>
</evidence>
<evidence type="ECO:0000313" key="7">
    <source>
        <dbReference type="EMBL" id="CAL8121966.1"/>
    </source>
</evidence>
<comment type="subcellular location">
    <subcellularLocation>
        <location evidence="1">Cytoplasm</location>
    </subcellularLocation>
</comment>
<feature type="region of interest" description="Disordered" evidence="5">
    <location>
        <begin position="1"/>
        <end position="20"/>
    </location>
</feature>
<dbReference type="InterPro" id="IPR026151">
    <property type="entry name" value="Maspardin"/>
</dbReference>